<dbReference type="GO" id="GO:0003909">
    <property type="term" value="F:DNA ligase activity"/>
    <property type="evidence" value="ECO:0007669"/>
    <property type="project" value="TreeGrafter"/>
</dbReference>
<dbReference type="Pfam" id="PF01139">
    <property type="entry name" value="RtcB"/>
    <property type="match status" value="1"/>
</dbReference>
<dbReference type="GO" id="GO:0005525">
    <property type="term" value="F:GTP binding"/>
    <property type="evidence" value="ECO:0007669"/>
    <property type="project" value="UniProtKB-KW"/>
</dbReference>
<comment type="caution">
    <text evidence="9">The sequence shown here is derived from an EMBL/GenBank/DDBJ whole genome shotgun (WGS) entry which is preliminary data.</text>
</comment>
<dbReference type="GO" id="GO:0030145">
    <property type="term" value="F:manganese ion binding"/>
    <property type="evidence" value="ECO:0007669"/>
    <property type="project" value="TreeGrafter"/>
</dbReference>
<evidence type="ECO:0000256" key="2">
    <source>
        <dbReference type="ARBA" id="ARBA00012726"/>
    </source>
</evidence>
<dbReference type="InterPro" id="IPR001233">
    <property type="entry name" value="RtcB"/>
</dbReference>
<keyword evidence="7" id="KW-0464">Manganese</keyword>
<dbReference type="GO" id="GO:0006281">
    <property type="term" value="P:DNA repair"/>
    <property type="evidence" value="ECO:0007669"/>
    <property type="project" value="TreeGrafter"/>
</dbReference>
<organism evidence="9">
    <name type="scientific">marine sediment metagenome</name>
    <dbReference type="NCBI Taxonomy" id="412755"/>
    <lineage>
        <taxon>unclassified sequences</taxon>
        <taxon>metagenomes</taxon>
        <taxon>ecological metagenomes</taxon>
    </lineage>
</organism>
<proteinExistence type="predicted"/>
<dbReference type="Gene3D" id="3.90.1860.10">
    <property type="entry name" value="tRNA-splicing ligase RtcB"/>
    <property type="match status" value="1"/>
</dbReference>
<evidence type="ECO:0000256" key="1">
    <source>
        <dbReference type="ARBA" id="ARBA00001936"/>
    </source>
</evidence>
<dbReference type="EMBL" id="LAZR01010454">
    <property type="protein sequence ID" value="KKM66859.1"/>
    <property type="molecule type" value="Genomic_DNA"/>
</dbReference>
<dbReference type="SUPFAM" id="SSF103365">
    <property type="entry name" value="Hypothetical protein PH1602"/>
    <property type="match status" value="1"/>
</dbReference>
<keyword evidence="5" id="KW-0547">Nucleotide-binding</keyword>
<evidence type="ECO:0000256" key="4">
    <source>
        <dbReference type="ARBA" id="ARBA00022723"/>
    </source>
</evidence>
<dbReference type="GO" id="GO:0042245">
    <property type="term" value="P:RNA repair"/>
    <property type="evidence" value="ECO:0007669"/>
    <property type="project" value="TreeGrafter"/>
</dbReference>
<keyword evidence="6" id="KW-0342">GTP-binding</keyword>
<protein>
    <recommendedName>
        <fullName evidence="2">3'-phosphate/5'-hydroxy nucleic acid ligase</fullName>
        <ecNumber evidence="2">6.5.1.8</ecNumber>
    </recommendedName>
</protein>
<keyword evidence="3" id="KW-0436">Ligase</keyword>
<comment type="cofactor">
    <cofactor evidence="1">
        <name>Mn(2+)</name>
        <dbReference type="ChEBI" id="CHEBI:29035"/>
    </cofactor>
</comment>
<keyword evidence="4" id="KW-0479">Metal-binding</keyword>
<dbReference type="PANTHER" id="PTHR43749">
    <property type="entry name" value="RNA-SPLICING LIGASE RTCB"/>
    <property type="match status" value="1"/>
</dbReference>
<dbReference type="InterPro" id="IPR036025">
    <property type="entry name" value="RtcB-like_sf"/>
</dbReference>
<accession>A0A0F9JAQ0</accession>
<dbReference type="InterPro" id="IPR052915">
    <property type="entry name" value="RtcB-like"/>
</dbReference>
<evidence type="ECO:0000313" key="9">
    <source>
        <dbReference type="EMBL" id="KKM66859.1"/>
    </source>
</evidence>
<dbReference type="PANTHER" id="PTHR43749:SF2">
    <property type="entry name" value="RNA-SPLICING LIGASE RTCB"/>
    <property type="match status" value="1"/>
</dbReference>
<evidence type="ECO:0000256" key="8">
    <source>
        <dbReference type="ARBA" id="ARBA00047746"/>
    </source>
</evidence>
<dbReference type="AlphaFoldDB" id="A0A0F9JAQ0"/>
<dbReference type="EC" id="6.5.1.8" evidence="2"/>
<gene>
    <name evidence="9" type="ORF">LCGC14_1476940</name>
</gene>
<evidence type="ECO:0000256" key="3">
    <source>
        <dbReference type="ARBA" id="ARBA00022598"/>
    </source>
</evidence>
<evidence type="ECO:0000256" key="5">
    <source>
        <dbReference type="ARBA" id="ARBA00022741"/>
    </source>
</evidence>
<dbReference type="GO" id="GO:0170057">
    <property type="term" value="F:RNA ligase (GTP) activity"/>
    <property type="evidence" value="ECO:0007669"/>
    <property type="project" value="UniProtKB-EC"/>
</dbReference>
<name>A0A0F9JAQ0_9ZZZZ</name>
<reference evidence="9" key="1">
    <citation type="journal article" date="2015" name="Nature">
        <title>Complex archaea that bridge the gap between prokaryotes and eukaryotes.</title>
        <authorList>
            <person name="Spang A."/>
            <person name="Saw J.H."/>
            <person name="Jorgensen S.L."/>
            <person name="Zaremba-Niedzwiedzka K."/>
            <person name="Martijn J."/>
            <person name="Lind A.E."/>
            <person name="van Eijk R."/>
            <person name="Schleper C."/>
            <person name="Guy L."/>
            <person name="Ettema T.J."/>
        </authorList>
    </citation>
    <scope>NUCLEOTIDE SEQUENCE</scope>
</reference>
<comment type="catalytic activity">
    <reaction evidence="8">
        <text>a 3'-end 3'-phospho-ribonucleotide-RNA + a 5'-end dephospho-ribonucleoside-RNA + GTP = a ribonucleotidyl-ribonucleotide-RNA + GMP + diphosphate</text>
        <dbReference type="Rhea" id="RHEA:68076"/>
        <dbReference type="Rhea" id="RHEA-COMP:10463"/>
        <dbReference type="Rhea" id="RHEA-COMP:13936"/>
        <dbReference type="Rhea" id="RHEA-COMP:17355"/>
        <dbReference type="ChEBI" id="CHEBI:33019"/>
        <dbReference type="ChEBI" id="CHEBI:37565"/>
        <dbReference type="ChEBI" id="CHEBI:58115"/>
        <dbReference type="ChEBI" id="CHEBI:83062"/>
        <dbReference type="ChEBI" id="CHEBI:138284"/>
        <dbReference type="ChEBI" id="CHEBI:173118"/>
        <dbReference type="EC" id="6.5.1.8"/>
    </reaction>
</comment>
<evidence type="ECO:0000256" key="6">
    <source>
        <dbReference type="ARBA" id="ARBA00023134"/>
    </source>
</evidence>
<evidence type="ECO:0000256" key="7">
    <source>
        <dbReference type="ARBA" id="ARBA00023211"/>
    </source>
</evidence>
<sequence>MITLKGKYNFANIFIDKIDDTTRIKIRKFLNHPAFGKCYIAIMPDCHDGVGSCIGFTSTLNDYIIPNIVGVDIGCGISSYCLGMRDIDFKKLDEYIKEKIPMGINVRQNTLVKKELDADLIDDIEDVCAETEQNEERVFKSLGTLGSGNHFIEIGKDEDGFVWLTVHTGSRNFGYTIAKYHQERAKELMKKFFIKENYGNLEFLVRDEDGEEKYLDHMEIAQNYASKNRQLIAQVIIEGFFKEDLENFIGCNFVESVHNYIDLQNDIIRKGAISAGKDEDCVISLNMKDGILLCVGKGSKKWNYSAPHGAGRLFSRREAKETIKLEDYKETMKNVWTSCVNENTLDEAPMAYKDKNVILECIKETVDVITIIKSVYNLKDDTKRGR</sequence>
<dbReference type="GO" id="GO:0006396">
    <property type="term" value="P:RNA processing"/>
    <property type="evidence" value="ECO:0007669"/>
    <property type="project" value="InterPro"/>
</dbReference>